<organism evidence="1 3">
    <name type="scientific">Roseomonas gilardii</name>
    <dbReference type="NCBI Taxonomy" id="257708"/>
    <lineage>
        <taxon>Bacteria</taxon>
        <taxon>Pseudomonadati</taxon>
        <taxon>Pseudomonadota</taxon>
        <taxon>Alphaproteobacteria</taxon>
        <taxon>Acetobacterales</taxon>
        <taxon>Roseomonadaceae</taxon>
        <taxon>Roseomonas</taxon>
    </lineage>
</organism>
<reference evidence="2 4" key="2">
    <citation type="journal article" date="2019" name="Microb. Pathog.">
        <title>Comparison of VITEK 2, MALDI-TOF MS, 16S rRNA gene sequencing, and whole-genome sequencing for identification of Roseomonas mucosa.</title>
        <authorList>
            <person name="Rudolph W.W."/>
            <person name="Gunzer F."/>
            <person name="Trauth M."/>
            <person name="Bunk B."/>
            <person name="Bigge R."/>
            <person name="Schrottner P."/>
        </authorList>
    </citation>
    <scope>NUCLEOTIDE SEQUENCE [LARGE SCALE GENOMIC DNA]</scope>
    <source>
        <strain evidence="2 4">DSM 103800</strain>
    </source>
</reference>
<name>A0A1L7AG68_9PROT</name>
<dbReference type="EMBL" id="JAVVDO010000002">
    <property type="protein sequence ID" value="MDT8329768.1"/>
    <property type="molecule type" value="Genomic_DNA"/>
</dbReference>
<dbReference type="RefSeq" id="WP_075798513.1">
    <property type="nucleotide sequence ID" value="NZ_CP015583.1"/>
</dbReference>
<dbReference type="EMBL" id="CP015583">
    <property type="protein sequence ID" value="APT57689.1"/>
    <property type="molecule type" value="Genomic_DNA"/>
</dbReference>
<evidence type="ECO:0000313" key="4">
    <source>
        <dbReference type="Proteomes" id="UP001258945"/>
    </source>
</evidence>
<reference evidence="1 3" key="1">
    <citation type="submission" date="2016-05" db="EMBL/GenBank/DDBJ databases">
        <title>Complete Genome and Methylome Analysis of Psychrotrophic Bacterial Isolates from Antarctic Lake Untersee.</title>
        <authorList>
            <person name="Fomenkov A."/>
            <person name="Akimov V.N."/>
            <person name="Vasilyeva L.V."/>
            <person name="Andersen D."/>
            <person name="Vincze T."/>
            <person name="Roberts R.J."/>
        </authorList>
    </citation>
    <scope>NUCLEOTIDE SEQUENCE [LARGE SCALE GENOMIC DNA]</scope>
    <source>
        <strain evidence="1 3">U14-5</strain>
    </source>
</reference>
<protein>
    <submittedName>
        <fullName evidence="1">Uncharacterized protein</fullName>
    </submittedName>
</protein>
<evidence type="ECO:0000313" key="1">
    <source>
        <dbReference type="EMBL" id="APT57689.1"/>
    </source>
</evidence>
<proteinExistence type="predicted"/>
<sequence length="95" mass="10373">MAQDSKERARFYRETLQASREGGVRFAQEILSDMDRGEMTKSLAHAVVGVRSHLAEALGCTPPEVVDCADAFTEAAVLEWTRIRAAMGSMRSGLA</sequence>
<dbReference type="AlphaFoldDB" id="A0A1L7AG68"/>
<gene>
    <name evidence="1" type="ORF">RGI145_11820</name>
    <name evidence="2" type="ORF">RQ831_01810</name>
</gene>
<evidence type="ECO:0000313" key="3">
    <source>
        <dbReference type="Proteomes" id="UP000185494"/>
    </source>
</evidence>
<evidence type="ECO:0000313" key="2">
    <source>
        <dbReference type="EMBL" id="MDT8329768.1"/>
    </source>
</evidence>
<reference evidence="2" key="3">
    <citation type="submission" date="2023-09" db="EMBL/GenBank/DDBJ databases">
        <authorList>
            <person name="Schober I."/>
            <person name="Bunk B."/>
        </authorList>
    </citation>
    <scope>NUCLEOTIDE SEQUENCE</scope>
    <source>
        <strain evidence="2">DSM 103800</strain>
    </source>
</reference>
<dbReference type="Proteomes" id="UP000185494">
    <property type="component" value="Chromosome 1"/>
</dbReference>
<keyword evidence="4" id="KW-1185">Reference proteome</keyword>
<dbReference type="Proteomes" id="UP001258945">
    <property type="component" value="Unassembled WGS sequence"/>
</dbReference>
<accession>A0A1L7AG68</accession>
<dbReference type="KEGG" id="rgi:RGI145_11820"/>